<dbReference type="Pfam" id="PF01042">
    <property type="entry name" value="Ribonuc_L-PSP"/>
    <property type="match status" value="1"/>
</dbReference>
<dbReference type="GO" id="GO:0005829">
    <property type="term" value="C:cytosol"/>
    <property type="evidence" value="ECO:0007669"/>
    <property type="project" value="TreeGrafter"/>
</dbReference>
<dbReference type="GO" id="GO:0005739">
    <property type="term" value="C:mitochondrion"/>
    <property type="evidence" value="ECO:0007669"/>
    <property type="project" value="TreeGrafter"/>
</dbReference>
<dbReference type="InterPro" id="IPR035959">
    <property type="entry name" value="RutC-like_sf"/>
</dbReference>
<gene>
    <name evidence="1" type="ORF">CDV36_000040</name>
</gene>
<sequence>MSSNGDAVILPAGSAKGLANYPHGRLIPSTGTRTLYISGTSSRHTDGTFEGFETNSDGTPSFDVGKQTAAILRNIDTIVKQATDGKGSLSNLVDVTVFLTDMEYYAGMNKVWNEFWPDYKDAPARTTIAVKALPGPKMVVEMKATAVV</sequence>
<dbReference type="STRING" id="2010991.A0A3M2SRQ7"/>
<evidence type="ECO:0000313" key="2">
    <source>
        <dbReference type="Proteomes" id="UP000277212"/>
    </source>
</evidence>
<proteinExistence type="predicted"/>
<dbReference type="OrthoDB" id="309640at2759"/>
<evidence type="ECO:0000313" key="1">
    <source>
        <dbReference type="EMBL" id="RMJ20241.1"/>
    </source>
</evidence>
<dbReference type="SUPFAM" id="SSF55298">
    <property type="entry name" value="YjgF-like"/>
    <property type="match status" value="1"/>
</dbReference>
<dbReference type="PANTHER" id="PTHR11803">
    <property type="entry name" value="2-IMINOBUTANOATE/2-IMINOPROPANOATE DEAMINASE RIDA"/>
    <property type="match status" value="1"/>
</dbReference>
<dbReference type="GO" id="GO:0019239">
    <property type="term" value="F:deaminase activity"/>
    <property type="evidence" value="ECO:0007669"/>
    <property type="project" value="TreeGrafter"/>
</dbReference>
<comment type="caution">
    <text evidence="1">The sequence shown here is derived from an EMBL/GenBank/DDBJ whole genome shotgun (WGS) entry which is preliminary data.</text>
</comment>
<name>A0A3M2SRQ7_9HYPO</name>
<dbReference type="Gene3D" id="3.30.1330.40">
    <property type="entry name" value="RutC-like"/>
    <property type="match status" value="1"/>
</dbReference>
<keyword evidence="2" id="KW-1185">Reference proteome</keyword>
<dbReference type="PANTHER" id="PTHR11803:SF48">
    <property type="entry name" value="2-AMINOMUCONATE DEAMINASE"/>
    <property type="match status" value="1"/>
</dbReference>
<organism evidence="1 2">
    <name type="scientific">Fusarium kuroshium</name>
    <dbReference type="NCBI Taxonomy" id="2010991"/>
    <lineage>
        <taxon>Eukaryota</taxon>
        <taxon>Fungi</taxon>
        <taxon>Dikarya</taxon>
        <taxon>Ascomycota</taxon>
        <taxon>Pezizomycotina</taxon>
        <taxon>Sordariomycetes</taxon>
        <taxon>Hypocreomycetidae</taxon>
        <taxon>Hypocreales</taxon>
        <taxon>Nectriaceae</taxon>
        <taxon>Fusarium</taxon>
        <taxon>Fusarium solani species complex</taxon>
    </lineage>
</organism>
<reference evidence="1 2" key="1">
    <citation type="submission" date="2017-06" db="EMBL/GenBank/DDBJ databases">
        <title>Comparative genomic analysis of Ambrosia Fusariam Clade fungi.</title>
        <authorList>
            <person name="Stajich J.E."/>
            <person name="Carrillo J."/>
            <person name="Kijimoto T."/>
            <person name="Eskalen A."/>
            <person name="O'Donnell K."/>
            <person name="Kasson M."/>
        </authorList>
    </citation>
    <scope>NUCLEOTIDE SEQUENCE [LARGE SCALE GENOMIC DNA]</scope>
    <source>
        <strain evidence="1">UCR3666</strain>
    </source>
</reference>
<dbReference type="InterPro" id="IPR006175">
    <property type="entry name" value="YjgF/YER057c/UK114"/>
</dbReference>
<accession>A0A3M2SRQ7</accession>
<dbReference type="EMBL" id="NKUJ01000001">
    <property type="protein sequence ID" value="RMJ20241.1"/>
    <property type="molecule type" value="Genomic_DNA"/>
</dbReference>
<dbReference type="AlphaFoldDB" id="A0A3M2SRQ7"/>
<dbReference type="Proteomes" id="UP000277212">
    <property type="component" value="Unassembled WGS sequence"/>
</dbReference>
<protein>
    <recommendedName>
        <fullName evidence="3">2-aminomuconate deaminase</fullName>
    </recommendedName>
</protein>
<evidence type="ECO:0008006" key="3">
    <source>
        <dbReference type="Google" id="ProtNLM"/>
    </source>
</evidence>
<dbReference type="CDD" id="cd00448">
    <property type="entry name" value="YjgF_YER057c_UK114_family"/>
    <property type="match status" value="1"/>
</dbReference>